<keyword evidence="4" id="KW-1185">Reference proteome</keyword>
<dbReference type="Gene3D" id="3.90.1300.10">
    <property type="entry name" value="Amidase signature (AS) domain"/>
    <property type="match status" value="1"/>
</dbReference>
<proteinExistence type="predicted"/>
<protein>
    <submittedName>
        <fullName evidence="3">Amidase signature domain-containing protein</fullName>
    </submittedName>
</protein>
<name>A0A6A6PZJ7_9PEZI</name>
<feature type="region of interest" description="Disordered" evidence="1">
    <location>
        <begin position="547"/>
        <end position="571"/>
    </location>
</feature>
<dbReference type="InterPro" id="IPR036928">
    <property type="entry name" value="AS_sf"/>
</dbReference>
<dbReference type="Pfam" id="PF01425">
    <property type="entry name" value="Amidase"/>
    <property type="match status" value="1"/>
</dbReference>
<gene>
    <name evidence="3" type="ORF">BDY17DRAFT_322027</name>
</gene>
<dbReference type="NCBIfam" id="NF005127">
    <property type="entry name" value="PRK06565.1"/>
    <property type="match status" value="1"/>
</dbReference>
<dbReference type="InterPro" id="IPR023631">
    <property type="entry name" value="Amidase_dom"/>
</dbReference>
<dbReference type="PANTHER" id="PTHR42678">
    <property type="entry name" value="AMIDASE"/>
    <property type="match status" value="1"/>
</dbReference>
<evidence type="ECO:0000259" key="2">
    <source>
        <dbReference type="Pfam" id="PF01425"/>
    </source>
</evidence>
<dbReference type="EMBL" id="MU001633">
    <property type="protein sequence ID" value="KAF2485159.1"/>
    <property type="molecule type" value="Genomic_DNA"/>
</dbReference>
<sequence>MALNIVGASIDELQTALSTGSTTSVELVTKYLLRIFTYDCRGPCLNSIPILNPDIFEEAAASDARRRAGKALGPLDGIPYTIKDSMKYAGMTCATGSPAVKDLVANEDSFVTEQLRKAGAVCIGRTNTPPFMASGMHRGLHGRAESPYNLDYLTAAFSSGSSNGSGTSTAASFAAFGLGSETVSSGRSPASNNALVAYTPSRNMISPRGIWPLYPTCDVVVPHTRTVSDMAAILDVLTRKDSRGDGDFWREQTHVRLTDVARPDNFLKAIEGSDAVFSGLRVAVPKMYIGGHDSKAKPTTVSPDVIELYRQAKKDLEALGATVIETDFPLVTNYEDDSITGETNNVQGFQPGWNGKERGELVAYLWDDFLKSNGDPNYPDLASLDGYQMFPRPTEYVPDRYMEHKNFMNYPGLVEIARKRNGKSIWEIDGIEAALPALEAQRKRDFEDWMDELGISVVAFPANGDVGKADLEHNDESAKLALQNGVKYSNGNRALRHMGVPTVSVCMGILKESKMPLNLTFAAKHGQDVDLLKYAYAFEKQTQHRIEPPVVPPLPSDTLAPSNPVDRQPASSDLPRIIVHSAKKIGVSRIRIDGGLENARASSVQVEAYVDGKGVEVGVSDSSWSIETDFVPFEPAKPLYGGVGSVVGNVNVIVLTRTEGHVIGELITIPQND</sequence>
<evidence type="ECO:0000313" key="4">
    <source>
        <dbReference type="Proteomes" id="UP000799767"/>
    </source>
</evidence>
<dbReference type="OrthoDB" id="566138at2759"/>
<reference evidence="3" key="1">
    <citation type="journal article" date="2020" name="Stud. Mycol.">
        <title>101 Dothideomycetes genomes: a test case for predicting lifestyles and emergence of pathogens.</title>
        <authorList>
            <person name="Haridas S."/>
            <person name="Albert R."/>
            <person name="Binder M."/>
            <person name="Bloem J."/>
            <person name="Labutti K."/>
            <person name="Salamov A."/>
            <person name="Andreopoulos B."/>
            <person name="Baker S."/>
            <person name="Barry K."/>
            <person name="Bills G."/>
            <person name="Bluhm B."/>
            <person name="Cannon C."/>
            <person name="Castanera R."/>
            <person name="Culley D."/>
            <person name="Daum C."/>
            <person name="Ezra D."/>
            <person name="Gonzalez J."/>
            <person name="Henrissat B."/>
            <person name="Kuo A."/>
            <person name="Liang C."/>
            <person name="Lipzen A."/>
            <person name="Lutzoni F."/>
            <person name="Magnuson J."/>
            <person name="Mondo S."/>
            <person name="Nolan M."/>
            <person name="Ohm R."/>
            <person name="Pangilinan J."/>
            <person name="Park H.-J."/>
            <person name="Ramirez L."/>
            <person name="Alfaro M."/>
            <person name="Sun H."/>
            <person name="Tritt A."/>
            <person name="Yoshinaga Y."/>
            <person name="Zwiers L.-H."/>
            <person name="Turgeon B."/>
            <person name="Goodwin S."/>
            <person name="Spatafora J."/>
            <person name="Crous P."/>
            <person name="Grigoriev I."/>
        </authorList>
    </citation>
    <scope>NUCLEOTIDE SEQUENCE</scope>
    <source>
        <strain evidence="3">CBS 113389</strain>
    </source>
</reference>
<evidence type="ECO:0000313" key="3">
    <source>
        <dbReference type="EMBL" id="KAF2485159.1"/>
    </source>
</evidence>
<dbReference type="Proteomes" id="UP000799767">
    <property type="component" value="Unassembled WGS sequence"/>
</dbReference>
<dbReference type="PANTHER" id="PTHR42678:SF11">
    <property type="entry name" value="AMIDASE FAMILY PROTEIN"/>
    <property type="match status" value="1"/>
</dbReference>
<organism evidence="3 4">
    <name type="scientific">Neohortaea acidophila</name>
    <dbReference type="NCBI Taxonomy" id="245834"/>
    <lineage>
        <taxon>Eukaryota</taxon>
        <taxon>Fungi</taxon>
        <taxon>Dikarya</taxon>
        <taxon>Ascomycota</taxon>
        <taxon>Pezizomycotina</taxon>
        <taxon>Dothideomycetes</taxon>
        <taxon>Dothideomycetidae</taxon>
        <taxon>Mycosphaerellales</taxon>
        <taxon>Teratosphaeriaceae</taxon>
        <taxon>Neohortaea</taxon>
    </lineage>
</organism>
<evidence type="ECO:0000256" key="1">
    <source>
        <dbReference type="SAM" id="MobiDB-lite"/>
    </source>
</evidence>
<feature type="domain" description="Amidase" evidence="2">
    <location>
        <begin position="27"/>
        <end position="336"/>
    </location>
</feature>
<accession>A0A6A6PZJ7</accession>
<dbReference type="GeneID" id="54477741"/>
<dbReference type="SUPFAM" id="SSF75304">
    <property type="entry name" value="Amidase signature (AS) enzymes"/>
    <property type="match status" value="1"/>
</dbReference>
<dbReference type="RefSeq" id="XP_033591728.1">
    <property type="nucleotide sequence ID" value="XM_033736739.1"/>
</dbReference>
<dbReference type="AlphaFoldDB" id="A0A6A6PZJ7"/>